<keyword evidence="1" id="KW-0732">Signal</keyword>
<dbReference type="PROSITE" id="PS51257">
    <property type="entry name" value="PROKAR_LIPOPROTEIN"/>
    <property type="match status" value="1"/>
</dbReference>
<sequence length="294" mass="32993">MKAKLTSLVLAAAMMMSLIGCEARETNSGNVQQSSSSKQKVVVVVVDKKTKAPVKDAKVYVVGNETAYITDEMGKTKEIEVDLNKGYFERYSDEVKKIIRSGFLSIVVVKEGYGKHLEMDYCIYPGSSISIVKAEISSGTKHTVNYNKPDVSYIENLVKSYEKYEGQGNNAGSMVKYKIAVKDQNNRPLEGVKIVIPEIMMSTKTDKKGLCEFEVPYDKTTNDNYPVKKEYGEITILAYKEGYAFSTVLGAHVKQGGKDNSAQIKMKQSKNFKVDYSLCEPDEEWINLLMNYYK</sequence>
<organism evidence="2 3">
    <name type="scientific">Fonticella tunisiensis</name>
    <dbReference type="NCBI Taxonomy" id="1096341"/>
    <lineage>
        <taxon>Bacteria</taxon>
        <taxon>Bacillati</taxon>
        <taxon>Bacillota</taxon>
        <taxon>Clostridia</taxon>
        <taxon>Eubacteriales</taxon>
        <taxon>Clostridiaceae</taxon>
        <taxon>Fonticella</taxon>
    </lineage>
</organism>
<name>A0A4R7KUI0_9CLOT</name>
<gene>
    <name evidence="2" type="ORF">EDD71_106133</name>
</gene>
<dbReference type="Proteomes" id="UP000295325">
    <property type="component" value="Unassembled WGS sequence"/>
</dbReference>
<keyword evidence="3" id="KW-1185">Reference proteome</keyword>
<protein>
    <recommendedName>
        <fullName evidence="4">Carboxypeptidase family protein</fullName>
    </recommendedName>
</protein>
<proteinExistence type="predicted"/>
<comment type="caution">
    <text evidence="2">The sequence shown here is derived from an EMBL/GenBank/DDBJ whole genome shotgun (WGS) entry which is preliminary data.</text>
</comment>
<dbReference type="RefSeq" id="WP_133627755.1">
    <property type="nucleotide sequence ID" value="NZ_SOAZ01000006.1"/>
</dbReference>
<evidence type="ECO:0000256" key="1">
    <source>
        <dbReference type="SAM" id="SignalP"/>
    </source>
</evidence>
<feature type="chain" id="PRO_5020243473" description="Carboxypeptidase family protein" evidence="1">
    <location>
        <begin position="24"/>
        <end position="294"/>
    </location>
</feature>
<dbReference type="EMBL" id="SOAZ01000006">
    <property type="protein sequence ID" value="TDT61649.1"/>
    <property type="molecule type" value="Genomic_DNA"/>
</dbReference>
<dbReference type="OrthoDB" id="1950967at2"/>
<dbReference type="AlphaFoldDB" id="A0A4R7KUI0"/>
<evidence type="ECO:0008006" key="4">
    <source>
        <dbReference type="Google" id="ProtNLM"/>
    </source>
</evidence>
<accession>A0A4R7KUI0</accession>
<evidence type="ECO:0000313" key="3">
    <source>
        <dbReference type="Proteomes" id="UP000295325"/>
    </source>
</evidence>
<feature type="signal peptide" evidence="1">
    <location>
        <begin position="1"/>
        <end position="23"/>
    </location>
</feature>
<reference evidence="2 3" key="1">
    <citation type="submission" date="2019-03" db="EMBL/GenBank/DDBJ databases">
        <title>Genomic Encyclopedia of Type Strains, Phase IV (KMG-IV): sequencing the most valuable type-strain genomes for metagenomic binning, comparative biology and taxonomic classification.</title>
        <authorList>
            <person name="Goeker M."/>
        </authorList>
    </citation>
    <scope>NUCLEOTIDE SEQUENCE [LARGE SCALE GENOMIC DNA]</scope>
    <source>
        <strain evidence="2 3">DSM 24455</strain>
    </source>
</reference>
<evidence type="ECO:0000313" key="2">
    <source>
        <dbReference type="EMBL" id="TDT61649.1"/>
    </source>
</evidence>